<dbReference type="OrthoDB" id="2159131at2759"/>
<feature type="compositionally biased region" description="Basic and acidic residues" evidence="2">
    <location>
        <begin position="102"/>
        <end position="115"/>
    </location>
</feature>
<feature type="compositionally biased region" description="Basic residues" evidence="2">
    <location>
        <begin position="297"/>
        <end position="310"/>
    </location>
</feature>
<keyword evidence="5" id="KW-1185">Reference proteome</keyword>
<dbReference type="AlphaFoldDB" id="B0XWW7"/>
<evidence type="ECO:0000256" key="1">
    <source>
        <dbReference type="SAM" id="Coils"/>
    </source>
</evidence>
<dbReference type="PANTHER" id="PTHR22093:SF0">
    <property type="entry name" value="LEUKOCYTE RECEPTOR CLUSTER MEMBER 1"/>
    <property type="match status" value="1"/>
</dbReference>
<dbReference type="InterPro" id="IPR019339">
    <property type="entry name" value="CIR_N_dom"/>
</dbReference>
<sequence length="396" mass="46483">MIRDQVLSEYSIHHASVSLLNLFLCDSIAHTNALSSHLLGKKSWNVYNPENIARVRRDEAEAKAREEEEERRMQEIDAERRIQILRGEQHSTPPPPPSALSDTRRDRTHGEDAGRYRKRRRLAGENDTDRDIRLAREDAQLMMAKKEELAVSKKTSDAPLLDSKGHINLFPSEAAQQPVEKNKEAEKEAADRNRSYEDQYTMRFSNAAGYRQSAGQMPWYSSSSRDALAPDAMPEKDVWGNEDPMRQEREKARLDANDPLMAIKRGVRQLKSVELKRKKWNQERKRELDSLKEAERHRSRHRRRRSRSRSKASDSGDSLENFSLDAPDKHQDRKHRSSHRHRSHRRERSRSRSRDHFCEQSRKRHRHSHSHSHSHRHRDHHDRGGVCEVQSPRRHV</sequence>
<protein>
    <recommendedName>
        <fullName evidence="3">CBF1-interacting co-repressor CIR N-terminal domain-containing protein</fullName>
    </recommendedName>
</protein>
<keyword evidence="1" id="KW-0175">Coiled coil</keyword>
<dbReference type="Pfam" id="PF10197">
    <property type="entry name" value="Cir_N"/>
    <property type="match status" value="1"/>
</dbReference>
<feature type="domain" description="CBF1-interacting co-repressor CIR N-terminal" evidence="3">
    <location>
        <begin position="43"/>
        <end position="79"/>
    </location>
</feature>
<dbReference type="PANTHER" id="PTHR22093">
    <property type="entry name" value="LEUKOCYTE RECEPTOR CLUSTER LRC MEMBER 1"/>
    <property type="match status" value="1"/>
</dbReference>
<name>B0XWW7_ASPFC</name>
<dbReference type="VEuPathDB" id="FungiDB:AFUB_036670"/>
<organism evidence="4 5">
    <name type="scientific">Aspergillus fumigatus (strain CBS 144.89 / FGSC A1163 / CEA10)</name>
    <name type="common">Neosartorya fumigata</name>
    <dbReference type="NCBI Taxonomy" id="451804"/>
    <lineage>
        <taxon>Eukaryota</taxon>
        <taxon>Fungi</taxon>
        <taxon>Dikarya</taxon>
        <taxon>Ascomycota</taxon>
        <taxon>Pezizomycotina</taxon>
        <taxon>Eurotiomycetes</taxon>
        <taxon>Eurotiomycetidae</taxon>
        <taxon>Eurotiales</taxon>
        <taxon>Aspergillaceae</taxon>
        <taxon>Aspergillus</taxon>
        <taxon>Aspergillus subgen. Fumigati</taxon>
    </lineage>
</organism>
<accession>B0XWW7</accession>
<feature type="compositionally biased region" description="Basic and acidic residues" evidence="2">
    <location>
        <begin position="350"/>
        <end position="361"/>
    </location>
</feature>
<feature type="compositionally biased region" description="Basic residues" evidence="2">
    <location>
        <begin position="362"/>
        <end position="380"/>
    </location>
</feature>
<dbReference type="SMART" id="SM01083">
    <property type="entry name" value="Cir_N"/>
    <property type="match status" value="1"/>
</dbReference>
<evidence type="ECO:0000259" key="3">
    <source>
        <dbReference type="SMART" id="SM01083"/>
    </source>
</evidence>
<feature type="region of interest" description="Disordered" evidence="2">
    <location>
        <begin position="85"/>
        <end position="129"/>
    </location>
</feature>
<feature type="compositionally biased region" description="Basic and acidic residues" evidence="2">
    <location>
        <begin position="180"/>
        <end position="197"/>
    </location>
</feature>
<proteinExistence type="predicted"/>
<dbReference type="HOGENOM" id="CLU_047019_1_1_1"/>
<feature type="region of interest" description="Disordered" evidence="2">
    <location>
        <begin position="280"/>
        <end position="396"/>
    </location>
</feature>
<feature type="coiled-coil region" evidence="1">
    <location>
        <begin position="50"/>
        <end position="79"/>
    </location>
</feature>
<dbReference type="InterPro" id="IPR039875">
    <property type="entry name" value="LENG1-like"/>
</dbReference>
<gene>
    <name evidence="4" type="ORF">AFUB_036670</name>
</gene>
<evidence type="ECO:0000256" key="2">
    <source>
        <dbReference type="SAM" id="MobiDB-lite"/>
    </source>
</evidence>
<reference evidence="4 5" key="1">
    <citation type="journal article" date="2008" name="PLoS Genet.">
        <title>Genomic islands in the pathogenic filamentous fungus Aspergillus fumigatus.</title>
        <authorList>
            <person name="Fedorova N.D."/>
            <person name="Khaldi N."/>
            <person name="Joardar V.S."/>
            <person name="Maiti R."/>
            <person name="Amedeo P."/>
            <person name="Anderson M.J."/>
            <person name="Crabtree J."/>
            <person name="Silva J.C."/>
            <person name="Badger J.H."/>
            <person name="Albarraq A."/>
            <person name="Angiuoli S."/>
            <person name="Bussey H."/>
            <person name="Bowyer P."/>
            <person name="Cotty P.J."/>
            <person name="Dyer P.S."/>
            <person name="Egan A."/>
            <person name="Galens K."/>
            <person name="Fraser-Liggett C.M."/>
            <person name="Haas B.J."/>
            <person name="Inman J.M."/>
            <person name="Kent R."/>
            <person name="Lemieux S."/>
            <person name="Malavazi I."/>
            <person name="Orvis J."/>
            <person name="Roemer T."/>
            <person name="Ronning C.M."/>
            <person name="Sundaram J.P."/>
            <person name="Sutton G."/>
            <person name="Turner G."/>
            <person name="Venter J.C."/>
            <person name="White O.R."/>
            <person name="Whitty B.R."/>
            <person name="Youngman P."/>
            <person name="Wolfe K.H."/>
            <person name="Goldman G.H."/>
            <person name="Wortman J.R."/>
            <person name="Jiang B."/>
            <person name="Denning D.W."/>
            <person name="Nierman W.C."/>
        </authorList>
    </citation>
    <scope>NUCLEOTIDE SEQUENCE [LARGE SCALE GENOMIC DNA]</scope>
    <source>
        <strain evidence="5">CBS 144.89 / FGSC A1163 / CEA10</strain>
    </source>
</reference>
<evidence type="ECO:0000313" key="4">
    <source>
        <dbReference type="EMBL" id="EDP52501.1"/>
    </source>
</evidence>
<evidence type="ECO:0000313" key="5">
    <source>
        <dbReference type="Proteomes" id="UP000001699"/>
    </source>
</evidence>
<feature type="compositionally biased region" description="Basic and acidic residues" evidence="2">
    <location>
        <begin position="280"/>
        <end position="296"/>
    </location>
</feature>
<feature type="compositionally biased region" description="Basic and acidic residues" evidence="2">
    <location>
        <begin position="233"/>
        <end position="256"/>
    </location>
</feature>
<feature type="compositionally biased region" description="Basic residues" evidence="2">
    <location>
        <begin position="332"/>
        <end position="349"/>
    </location>
</feature>
<feature type="region of interest" description="Disordered" evidence="2">
    <location>
        <begin position="171"/>
        <end position="260"/>
    </location>
</feature>
<dbReference type="PhylomeDB" id="B0XWW7"/>
<dbReference type="Proteomes" id="UP000001699">
    <property type="component" value="Unassembled WGS sequence"/>
</dbReference>
<feature type="compositionally biased region" description="Polar residues" evidence="2">
    <location>
        <begin position="213"/>
        <end position="225"/>
    </location>
</feature>
<dbReference type="EMBL" id="DS499596">
    <property type="protein sequence ID" value="EDP52501.1"/>
    <property type="molecule type" value="Genomic_DNA"/>
</dbReference>